<keyword evidence="4" id="KW-1185">Reference proteome</keyword>
<evidence type="ECO:0000256" key="1">
    <source>
        <dbReference type="SAM" id="MobiDB-lite"/>
    </source>
</evidence>
<name>A0A286UAE7_9AGAM</name>
<comment type="caution">
    <text evidence="2">The sequence shown here is derived from an EMBL/GenBank/DDBJ whole genome shotgun (WGS) entry which is preliminary data.</text>
</comment>
<reference evidence="2" key="3">
    <citation type="submission" date="2017-05" db="EMBL/GenBank/DDBJ databases">
        <authorList>
            <person name="Chung C.-L."/>
            <person name="Lee J.T."/>
            <person name="Akiba M."/>
            <person name="Lee H.-H."/>
            <person name="Kuo T.-H."/>
            <person name="Liu D."/>
            <person name="Ke H.-M."/>
            <person name="Yokoi T."/>
            <person name="Roa M.B."/>
            <person name="Lu M.J."/>
            <person name="Chang Y.-Y."/>
            <person name="Ann P.-J."/>
            <person name="Tsai J.-N."/>
            <person name="Chen C.-Y."/>
            <person name="Tzean S.-S."/>
            <person name="Ota Y."/>
            <person name="Hattori T."/>
            <person name="Sahashi N."/>
            <person name="Liou R.-F."/>
            <person name="Kikuchi T."/>
            <person name="Tsai I.J."/>
        </authorList>
    </citation>
    <scope>NUCLEOTIDE SEQUENCE</scope>
    <source>
        <strain evidence="2">FFPRI411160</strain>
    </source>
</reference>
<feature type="compositionally biased region" description="Basic and acidic residues" evidence="1">
    <location>
        <begin position="197"/>
        <end position="213"/>
    </location>
</feature>
<evidence type="ECO:0000313" key="3">
    <source>
        <dbReference type="EMBL" id="PAV16549.1"/>
    </source>
</evidence>
<evidence type="ECO:0000313" key="4">
    <source>
        <dbReference type="Proteomes" id="UP000217199"/>
    </source>
</evidence>
<dbReference type="EMBL" id="NBII01000008">
    <property type="protein sequence ID" value="PAV16548.1"/>
    <property type="molecule type" value="Genomic_DNA"/>
</dbReference>
<dbReference type="Proteomes" id="UP000217199">
    <property type="component" value="Unassembled WGS sequence"/>
</dbReference>
<dbReference type="InParanoid" id="A0A286UAE7"/>
<feature type="region of interest" description="Disordered" evidence="1">
    <location>
        <begin position="193"/>
        <end position="213"/>
    </location>
</feature>
<evidence type="ECO:0000313" key="2">
    <source>
        <dbReference type="EMBL" id="PAV16548.1"/>
    </source>
</evidence>
<dbReference type="EMBL" id="NBII01000008">
    <property type="protein sequence ID" value="PAV16549.1"/>
    <property type="molecule type" value="Genomic_DNA"/>
</dbReference>
<gene>
    <name evidence="2" type="ORF">PNOK_0816800</name>
    <name evidence="3" type="ORF">PNOK_0816900</name>
</gene>
<reference evidence="2" key="2">
    <citation type="journal article" date="2017" name="Mol. Ecol.">
        <title>Comparative and population genomic landscape of Phellinus noxius: A hypervariable fungus causing root rot in trees.</title>
        <authorList>
            <person name="Chung C.L."/>
            <person name="Lee T.J."/>
            <person name="Akiba M."/>
            <person name="Lee H.H."/>
            <person name="Kuo T.H."/>
            <person name="Liu D."/>
            <person name="Ke H.M."/>
            <person name="Yokoi T."/>
            <person name="Roa M.B."/>
            <person name="Lu M.J."/>
            <person name="Chang Y.Y."/>
            <person name="Ann P.J."/>
            <person name="Tsai J.N."/>
            <person name="Chen C.Y."/>
            <person name="Tzean S.S."/>
            <person name="Ota Y."/>
            <person name="Hattori T."/>
            <person name="Sahashi N."/>
            <person name="Liou R.F."/>
            <person name="Kikuchi T."/>
            <person name="Tsai I.J."/>
        </authorList>
    </citation>
    <scope>NUCLEOTIDE SEQUENCE</scope>
    <source>
        <strain evidence="2">FFPRI411160</strain>
    </source>
</reference>
<dbReference type="AlphaFoldDB" id="A0A286UAE7"/>
<proteinExistence type="predicted"/>
<organism evidence="2 4">
    <name type="scientific">Pyrrhoderma noxium</name>
    <dbReference type="NCBI Taxonomy" id="2282107"/>
    <lineage>
        <taxon>Eukaryota</taxon>
        <taxon>Fungi</taxon>
        <taxon>Dikarya</taxon>
        <taxon>Basidiomycota</taxon>
        <taxon>Agaricomycotina</taxon>
        <taxon>Agaricomycetes</taxon>
        <taxon>Hymenochaetales</taxon>
        <taxon>Hymenochaetaceae</taxon>
        <taxon>Pyrrhoderma</taxon>
    </lineage>
</organism>
<accession>A0A286UAE7</accession>
<protein>
    <submittedName>
        <fullName evidence="2">Uncharacterized protein</fullName>
    </submittedName>
</protein>
<sequence length="307" mass="34675">MSTILKSALKHTGGVSSLDRKEKKVTFAELPPPHRGYRETPPITNYSFEPEQITSMSTPGISPSDSYCLSLFVYKPREVHPPMQIKRSRRPNLMPIKEVSEVRCLKEFRRAHRHRKCGRKCGKRKGNPKSSLPPTITENPYLEQVLEIEAPREIEAWRQSMFLNLRSPGCEEPMINITSVMYTAFSDEDFVTAGHGMKSENDGHPRSTDTENKMSKLELKNNSSSSTLVSPYGLAKAAFSKFSVCSSKNSSSARVSMMGEESTGYPSPDTEKHALSRISYKLRVQIKSTLKNLKRMHQAMQHIFSDS</sequence>
<reference evidence="4" key="1">
    <citation type="journal article" date="2017" name="bioRxiv">
        <title>The Genomic Landscape Of Tree Rot In Phellinus noxius And Its Hymenochaetales Members.</title>
        <authorList>
            <person name="Chung C.-L."/>
            <person name="Lee J.T."/>
            <person name="Akiba M."/>
            <person name="Lee H.-H."/>
            <person name="Kuo T.-H."/>
            <person name="Liu D."/>
            <person name="Ke H.-M."/>
            <person name="Yokoi T."/>
            <person name="Roa M.B."/>
            <person name="Lu M.J."/>
            <person name="Chang Y.-Y."/>
            <person name="Ann P.-J."/>
            <person name="Tsai J.-N."/>
            <person name="Chen C.-Y."/>
            <person name="Tzean S.-S."/>
            <person name="Ota Y."/>
            <person name="Hattori T."/>
            <person name="Sahashi N."/>
            <person name="Liou R.-F."/>
            <person name="Kikuchi T."/>
            <person name="Tsai I.J."/>
        </authorList>
    </citation>
    <scope>NUCLEOTIDE SEQUENCE [LARGE SCALE GENOMIC DNA]</scope>
    <source>
        <strain evidence="4">FFPRI411160</strain>
    </source>
</reference>